<organism evidence="2 3">
    <name type="scientific">Aeromonas veronii</name>
    <dbReference type="NCBI Taxonomy" id="654"/>
    <lineage>
        <taxon>Bacteria</taxon>
        <taxon>Pseudomonadati</taxon>
        <taxon>Pseudomonadota</taxon>
        <taxon>Gammaproteobacteria</taxon>
        <taxon>Aeromonadales</taxon>
        <taxon>Aeromonadaceae</taxon>
        <taxon>Aeromonas</taxon>
    </lineage>
</organism>
<gene>
    <name evidence="2" type="ORF">D6R50_20900</name>
</gene>
<accession>A0A1Q8F2D1</accession>
<evidence type="ECO:0000313" key="3">
    <source>
        <dbReference type="Proteomes" id="UP000281725"/>
    </source>
</evidence>
<evidence type="ECO:0000259" key="1">
    <source>
        <dbReference type="Pfam" id="PF04326"/>
    </source>
</evidence>
<feature type="domain" description="Schlafen AlbA-2" evidence="1">
    <location>
        <begin position="14"/>
        <end position="145"/>
    </location>
</feature>
<keyword evidence="2" id="KW-0547">Nucleotide-binding</keyword>
<dbReference type="Gene3D" id="3.30.950.30">
    <property type="entry name" value="Schlafen, AAA domain"/>
    <property type="match status" value="1"/>
</dbReference>
<dbReference type="AlphaFoldDB" id="A0A1Q8F2D1"/>
<evidence type="ECO:0000313" key="2">
    <source>
        <dbReference type="EMBL" id="RKJ85659.1"/>
    </source>
</evidence>
<sequence>MNSIINDLLSKGKEGLWWDFKQKFHNNMAAMVHDILCMANVIHNGNRYIAFGISDSLEVVGLNDSDKKYTQADIITALRRLSFSEDNIPNIQLEFLQFNEAKLAILTIFNEPLKPYYLTKEYSYQGKSIRAGVVYSRTNDANTPLDSCANPIDVRKMWRERFGLNLKAPDRFSILLEDAKCWDYDGISQAFYSNDPDFTIEIGNVEHEGGNYWWQNLYFENTRQFDYHLKYKNRIIKTLPVVNYYNEGLTIPFPSIEFITYPEAQDGLNAEFYCEIYYYKKGTIEYSLFQHIRKSEVHCDTYQTLSTPITTQLKPPIIKLPFFIINSDSELNELSKKFMEKYHEFNSCKSDLMRKRYPDENYNRWDVEKVFSEWVFEQINPPSEFSISE</sequence>
<reference evidence="2 3" key="1">
    <citation type="submission" date="2018-09" db="EMBL/GenBank/DDBJ databases">
        <title>Genome sequencing of Aeromonas veronii MS-17-88.</title>
        <authorList>
            <person name="Tekedar H.C."/>
            <person name="Arick M.A."/>
            <person name="Hsu C.-Y."/>
            <person name="Thrash A."/>
            <person name="Karsi A."/>
            <person name="Lawrence M.L."/>
            <person name="Abdelhamed H."/>
        </authorList>
    </citation>
    <scope>NUCLEOTIDE SEQUENCE [LARGE SCALE GENOMIC DNA]</scope>
    <source>
        <strain evidence="2 3">MS 17-88</strain>
    </source>
</reference>
<dbReference type="OrthoDB" id="869451at2"/>
<dbReference type="EMBL" id="RAWX01000005">
    <property type="protein sequence ID" value="RKJ85659.1"/>
    <property type="molecule type" value="Genomic_DNA"/>
</dbReference>
<dbReference type="InterPro" id="IPR007421">
    <property type="entry name" value="Schlafen_AlbA_2_dom"/>
</dbReference>
<dbReference type="GO" id="GO:0005524">
    <property type="term" value="F:ATP binding"/>
    <property type="evidence" value="ECO:0007669"/>
    <property type="project" value="UniProtKB-KW"/>
</dbReference>
<proteinExistence type="predicted"/>
<comment type="caution">
    <text evidence="2">The sequence shown here is derived from an EMBL/GenBank/DDBJ whole genome shotgun (WGS) entry which is preliminary data.</text>
</comment>
<dbReference type="InterPro" id="IPR038461">
    <property type="entry name" value="Schlafen_AlbA_2_dom_sf"/>
</dbReference>
<dbReference type="Proteomes" id="UP000281725">
    <property type="component" value="Unassembled WGS sequence"/>
</dbReference>
<keyword evidence="2" id="KW-0067">ATP-binding</keyword>
<protein>
    <submittedName>
        <fullName evidence="2">ATP-binding protein</fullName>
    </submittedName>
</protein>
<dbReference type="Pfam" id="PF04326">
    <property type="entry name" value="SLFN_AlbA_2"/>
    <property type="match status" value="1"/>
</dbReference>
<dbReference type="RefSeq" id="WP_075115782.1">
    <property type="nucleotide sequence ID" value="NZ_CAWMVB010000001.1"/>
</dbReference>
<name>A0A1Q8F2D1_AERVE</name>